<keyword evidence="4" id="KW-0862">Zinc</keyword>
<evidence type="ECO:0000256" key="3">
    <source>
        <dbReference type="ARBA" id="ARBA00022723"/>
    </source>
</evidence>
<evidence type="ECO:0000256" key="1">
    <source>
        <dbReference type="ARBA" id="ARBA00001947"/>
    </source>
</evidence>
<evidence type="ECO:0000256" key="2">
    <source>
        <dbReference type="ARBA" id="ARBA00008072"/>
    </source>
</evidence>
<dbReference type="Proteomes" id="UP001285441">
    <property type="component" value="Unassembled WGS sequence"/>
</dbReference>
<comment type="caution">
    <text evidence="7">The sequence shown here is derived from an EMBL/GenBank/DDBJ whole genome shotgun (WGS) entry which is preliminary data.</text>
</comment>
<gene>
    <name evidence="7" type="ORF">B0H63DRAFT_518228</name>
</gene>
<keyword evidence="3" id="KW-0479">Metal-binding</keyword>
<evidence type="ECO:0000256" key="4">
    <source>
        <dbReference type="ARBA" id="ARBA00022833"/>
    </source>
</evidence>
<dbReference type="EMBL" id="JAULSW010000001">
    <property type="protein sequence ID" value="KAK3395162.1"/>
    <property type="molecule type" value="Genomic_DNA"/>
</dbReference>
<reference evidence="7" key="2">
    <citation type="submission" date="2023-06" db="EMBL/GenBank/DDBJ databases">
        <authorList>
            <consortium name="Lawrence Berkeley National Laboratory"/>
            <person name="Haridas S."/>
            <person name="Hensen N."/>
            <person name="Bonometti L."/>
            <person name="Westerberg I."/>
            <person name="Brannstrom I.O."/>
            <person name="Guillou S."/>
            <person name="Cros-Aarteil S."/>
            <person name="Calhoun S."/>
            <person name="Kuo A."/>
            <person name="Mondo S."/>
            <person name="Pangilinan J."/>
            <person name="Riley R."/>
            <person name="LaButti K."/>
            <person name="Andreopoulos B."/>
            <person name="Lipzen A."/>
            <person name="Chen C."/>
            <person name="Yanf M."/>
            <person name="Daum C."/>
            <person name="Ng V."/>
            <person name="Clum A."/>
            <person name="Steindorff A."/>
            <person name="Ohm R."/>
            <person name="Martin F."/>
            <person name="Silar P."/>
            <person name="Natvig D."/>
            <person name="Lalanne C."/>
            <person name="Gautier V."/>
            <person name="Ament-velasquez S.L."/>
            <person name="Kruys A."/>
            <person name="Hutchinson M.I."/>
            <person name="Powell A.J."/>
            <person name="Barry K."/>
            <person name="Miller A.N."/>
            <person name="Grigoriev I.V."/>
            <person name="Debuchy R."/>
            <person name="Gladieux P."/>
            <person name="Thoren M.H."/>
            <person name="Johannesson H."/>
        </authorList>
    </citation>
    <scope>NUCLEOTIDE SEQUENCE</scope>
    <source>
        <strain evidence="7">CBS 232.78</strain>
    </source>
</reference>
<comment type="cofactor">
    <cofactor evidence="1">
        <name>Zn(2+)</name>
        <dbReference type="ChEBI" id="CHEBI:29105"/>
    </cofactor>
</comment>
<dbReference type="SUPFAM" id="SSF51735">
    <property type="entry name" value="NAD(P)-binding Rossmann-fold domains"/>
    <property type="match status" value="1"/>
</dbReference>
<dbReference type="InterPro" id="IPR036291">
    <property type="entry name" value="NAD(P)-bd_dom_sf"/>
</dbReference>
<proteinExistence type="inferred from homology"/>
<evidence type="ECO:0000313" key="8">
    <source>
        <dbReference type="Proteomes" id="UP001285441"/>
    </source>
</evidence>
<dbReference type="AlphaFoldDB" id="A0AAE0P8H7"/>
<name>A0AAE0P8H7_9PEZI</name>
<sequence>MPRAKNETMLALVWESKPFEMAVRDIEKPTVQMPEDGIPSSSAFRSPTRALVALPNDSSSDLEFLFLPDIFPTTWAGLNYAQFQSGYSVAVFDAGPVGLLCILSAFLRGASQIFAVDHVPERLHKAATLGAIPIDFTSPEGSPNEQILRRRPTGDKRYIDCVGEECLNAQLKPQQNFVINDAIHFCRGPIGRQHQAGISAAIPELWGKNLSIGSGNIGEVYFQELPRLFDLIKTKRARLDFIVSSEISIEDAPKAYERLDKKLETKVVIRFPRHRQPPEAKPEAKPAAAVEGAPPADVEKTNGSTGPKVSTATRVIPV</sequence>
<dbReference type="GO" id="GO:0046872">
    <property type="term" value="F:metal ion binding"/>
    <property type="evidence" value="ECO:0007669"/>
    <property type="project" value="UniProtKB-KW"/>
</dbReference>
<feature type="compositionally biased region" description="Polar residues" evidence="6">
    <location>
        <begin position="301"/>
        <end position="318"/>
    </location>
</feature>
<dbReference type="PANTHER" id="PTHR42813:SF3">
    <property type="entry name" value="GLUTATHIONE-INDEPENDENT FORMALDEHYDE DEHYDROGENASE"/>
    <property type="match status" value="1"/>
</dbReference>
<comment type="similarity">
    <text evidence="2">Belongs to the zinc-containing alcohol dehydrogenase family.</text>
</comment>
<evidence type="ECO:0000256" key="6">
    <source>
        <dbReference type="SAM" id="MobiDB-lite"/>
    </source>
</evidence>
<keyword evidence="5" id="KW-0520">NAD</keyword>
<dbReference type="Gene3D" id="3.40.50.720">
    <property type="entry name" value="NAD(P)-binding Rossmann-like Domain"/>
    <property type="match status" value="1"/>
</dbReference>
<protein>
    <recommendedName>
        <fullName evidence="9">Alcohol dehydrogenase-like C-terminal domain-containing protein</fullName>
    </recommendedName>
</protein>
<dbReference type="PANTHER" id="PTHR42813">
    <property type="entry name" value="ZINC-TYPE ALCOHOL DEHYDROGENASE-LIKE"/>
    <property type="match status" value="1"/>
</dbReference>
<evidence type="ECO:0000256" key="5">
    <source>
        <dbReference type="ARBA" id="ARBA00023027"/>
    </source>
</evidence>
<feature type="region of interest" description="Disordered" evidence="6">
    <location>
        <begin position="273"/>
        <end position="318"/>
    </location>
</feature>
<evidence type="ECO:0008006" key="9">
    <source>
        <dbReference type="Google" id="ProtNLM"/>
    </source>
</evidence>
<keyword evidence="8" id="KW-1185">Reference proteome</keyword>
<organism evidence="7 8">
    <name type="scientific">Podospora didyma</name>
    <dbReference type="NCBI Taxonomy" id="330526"/>
    <lineage>
        <taxon>Eukaryota</taxon>
        <taxon>Fungi</taxon>
        <taxon>Dikarya</taxon>
        <taxon>Ascomycota</taxon>
        <taxon>Pezizomycotina</taxon>
        <taxon>Sordariomycetes</taxon>
        <taxon>Sordariomycetidae</taxon>
        <taxon>Sordariales</taxon>
        <taxon>Podosporaceae</taxon>
        <taxon>Podospora</taxon>
    </lineage>
</organism>
<evidence type="ECO:0000313" key="7">
    <source>
        <dbReference type="EMBL" id="KAK3395162.1"/>
    </source>
</evidence>
<accession>A0AAE0P8H7</accession>
<feature type="compositionally biased region" description="Low complexity" evidence="6">
    <location>
        <begin position="285"/>
        <end position="296"/>
    </location>
</feature>
<reference evidence="7" key="1">
    <citation type="journal article" date="2023" name="Mol. Phylogenet. Evol.">
        <title>Genome-scale phylogeny and comparative genomics of the fungal order Sordariales.</title>
        <authorList>
            <person name="Hensen N."/>
            <person name="Bonometti L."/>
            <person name="Westerberg I."/>
            <person name="Brannstrom I.O."/>
            <person name="Guillou S."/>
            <person name="Cros-Aarteil S."/>
            <person name="Calhoun S."/>
            <person name="Haridas S."/>
            <person name="Kuo A."/>
            <person name="Mondo S."/>
            <person name="Pangilinan J."/>
            <person name="Riley R."/>
            <person name="LaButti K."/>
            <person name="Andreopoulos B."/>
            <person name="Lipzen A."/>
            <person name="Chen C."/>
            <person name="Yan M."/>
            <person name="Daum C."/>
            <person name="Ng V."/>
            <person name="Clum A."/>
            <person name="Steindorff A."/>
            <person name="Ohm R.A."/>
            <person name="Martin F."/>
            <person name="Silar P."/>
            <person name="Natvig D.O."/>
            <person name="Lalanne C."/>
            <person name="Gautier V."/>
            <person name="Ament-Velasquez S.L."/>
            <person name="Kruys A."/>
            <person name="Hutchinson M.I."/>
            <person name="Powell A.J."/>
            <person name="Barry K."/>
            <person name="Miller A.N."/>
            <person name="Grigoriev I.V."/>
            <person name="Debuchy R."/>
            <person name="Gladieux P."/>
            <person name="Hiltunen Thoren M."/>
            <person name="Johannesson H."/>
        </authorList>
    </citation>
    <scope>NUCLEOTIDE SEQUENCE</scope>
    <source>
        <strain evidence="7">CBS 232.78</strain>
    </source>
</reference>